<organism evidence="2 3">
    <name type="scientific">Marasmius oreades</name>
    <name type="common">fairy-ring Marasmius</name>
    <dbReference type="NCBI Taxonomy" id="181124"/>
    <lineage>
        <taxon>Eukaryota</taxon>
        <taxon>Fungi</taxon>
        <taxon>Dikarya</taxon>
        <taxon>Basidiomycota</taxon>
        <taxon>Agaricomycotina</taxon>
        <taxon>Agaricomycetes</taxon>
        <taxon>Agaricomycetidae</taxon>
        <taxon>Agaricales</taxon>
        <taxon>Marasmiineae</taxon>
        <taxon>Marasmiaceae</taxon>
        <taxon>Marasmius</taxon>
    </lineage>
</organism>
<dbReference type="RefSeq" id="XP_043009128.1">
    <property type="nucleotide sequence ID" value="XM_043153843.1"/>
</dbReference>
<feature type="region of interest" description="Disordered" evidence="1">
    <location>
        <begin position="89"/>
        <end position="110"/>
    </location>
</feature>
<dbReference type="Proteomes" id="UP001049176">
    <property type="component" value="Chromosome 5"/>
</dbReference>
<name>A0A9P7USP3_9AGAR</name>
<dbReference type="KEGG" id="more:E1B28_008995"/>
<dbReference type="AlphaFoldDB" id="A0A9P7USP3"/>
<evidence type="ECO:0000313" key="3">
    <source>
        <dbReference type="Proteomes" id="UP001049176"/>
    </source>
</evidence>
<dbReference type="EMBL" id="CM032185">
    <property type="protein sequence ID" value="KAG7092658.1"/>
    <property type="molecule type" value="Genomic_DNA"/>
</dbReference>
<keyword evidence="3" id="KW-1185">Reference proteome</keyword>
<evidence type="ECO:0000256" key="1">
    <source>
        <dbReference type="SAM" id="MobiDB-lite"/>
    </source>
</evidence>
<feature type="region of interest" description="Disordered" evidence="1">
    <location>
        <begin position="161"/>
        <end position="191"/>
    </location>
</feature>
<feature type="region of interest" description="Disordered" evidence="1">
    <location>
        <begin position="49"/>
        <end position="71"/>
    </location>
</feature>
<proteinExistence type="predicted"/>
<feature type="compositionally biased region" description="Polar residues" evidence="1">
    <location>
        <begin position="96"/>
        <end position="110"/>
    </location>
</feature>
<feature type="region of interest" description="Disordered" evidence="1">
    <location>
        <begin position="273"/>
        <end position="296"/>
    </location>
</feature>
<evidence type="ECO:0000313" key="2">
    <source>
        <dbReference type="EMBL" id="KAG7092658.1"/>
    </source>
</evidence>
<sequence>MFEDSCIVCGRPLLDDSRAFCSDECRSQDASELSSSDCDVPPLSSRYSCYSVSSSDDDEDELSSLSSPSRSLSSVTIVTDDDLTLPSRLSYARRPSGTNNPSIQKALPVSQSVPSTTASIISDSEDDIPFTTAAATITTKSKRTRNRASLPAYFSLLQTQQHQHESYTQQQYHPQQQPIASTSSTSSPSTPKLSLAALTAALPTLPISPSRRRLGFGYDYSDNDSCSRSPSPPHPPIPDSRGRPSVRRNSSPPPKFNKFRGRLRADELAGMGTGVGVLAPGYGNGRSGLLDRESRR</sequence>
<dbReference type="OrthoDB" id="2984747at2759"/>
<comment type="caution">
    <text evidence="2">The sequence shown here is derived from an EMBL/GenBank/DDBJ whole genome shotgun (WGS) entry which is preliminary data.</text>
</comment>
<accession>A0A9P7USP3</accession>
<gene>
    <name evidence="2" type="ORF">E1B28_008995</name>
</gene>
<reference evidence="2" key="1">
    <citation type="journal article" date="2021" name="Genome Biol. Evol.">
        <title>The assembled and annotated genome of the fairy-ring fungus Marasmius oreades.</title>
        <authorList>
            <person name="Hiltunen M."/>
            <person name="Ament-Velasquez S.L."/>
            <person name="Johannesson H."/>
        </authorList>
    </citation>
    <scope>NUCLEOTIDE SEQUENCE</scope>
    <source>
        <strain evidence="2">03SP1</strain>
    </source>
</reference>
<dbReference type="GeneID" id="66078071"/>
<protein>
    <submittedName>
        <fullName evidence="2">Uncharacterized protein</fullName>
    </submittedName>
</protein>
<feature type="region of interest" description="Disordered" evidence="1">
    <location>
        <begin position="216"/>
        <end position="261"/>
    </location>
</feature>